<dbReference type="Pfam" id="PF12799">
    <property type="entry name" value="LRR_4"/>
    <property type="match status" value="1"/>
</dbReference>
<dbReference type="InterPro" id="IPR011992">
    <property type="entry name" value="EF-hand-dom_pair"/>
</dbReference>
<dbReference type="Pfam" id="PF01841">
    <property type="entry name" value="Transglut_core"/>
    <property type="match status" value="1"/>
</dbReference>
<dbReference type="InterPro" id="IPR050576">
    <property type="entry name" value="Cilia_flagella_integrity"/>
</dbReference>
<dbReference type="PROSITE" id="PS51450">
    <property type="entry name" value="LRR"/>
    <property type="match status" value="5"/>
</dbReference>
<reference evidence="6 7" key="1">
    <citation type="submission" date="2024-03" db="EMBL/GenBank/DDBJ databases">
        <title>Complete genome sequence of the green alga Chloropicon roscoffensis RCC1871.</title>
        <authorList>
            <person name="Lemieux C."/>
            <person name="Pombert J.-F."/>
            <person name="Otis C."/>
            <person name="Turmel M."/>
        </authorList>
    </citation>
    <scope>NUCLEOTIDE SEQUENCE [LARGE SCALE GENOMIC DNA]</scope>
    <source>
        <strain evidence="6 7">RCC1871</strain>
    </source>
</reference>
<dbReference type="Gene3D" id="3.80.10.10">
    <property type="entry name" value="Ribonuclease Inhibitor"/>
    <property type="match status" value="2"/>
</dbReference>
<dbReference type="SUPFAM" id="SSF52058">
    <property type="entry name" value="L domain-like"/>
    <property type="match status" value="1"/>
</dbReference>
<evidence type="ECO:0000259" key="5">
    <source>
        <dbReference type="PROSITE" id="PS50222"/>
    </source>
</evidence>
<dbReference type="SUPFAM" id="SSF54001">
    <property type="entry name" value="Cysteine proteinases"/>
    <property type="match status" value="1"/>
</dbReference>
<dbReference type="PANTHER" id="PTHR45973">
    <property type="entry name" value="PROTEIN PHOSPHATASE 1 REGULATORY SUBUNIT SDS22-RELATED"/>
    <property type="match status" value="1"/>
</dbReference>
<dbReference type="InterPro" id="IPR018247">
    <property type="entry name" value="EF_Hand_1_Ca_BS"/>
</dbReference>
<evidence type="ECO:0000256" key="4">
    <source>
        <dbReference type="ARBA" id="ARBA00022837"/>
    </source>
</evidence>
<feature type="domain" description="EF-hand" evidence="5">
    <location>
        <begin position="761"/>
        <end position="796"/>
    </location>
</feature>
<name>A0AAX4P4F1_9CHLO</name>
<proteinExistence type="predicted"/>
<dbReference type="Pfam" id="PF13499">
    <property type="entry name" value="EF-hand_7"/>
    <property type="match status" value="1"/>
</dbReference>
<evidence type="ECO:0000313" key="7">
    <source>
        <dbReference type="Proteomes" id="UP001472866"/>
    </source>
</evidence>
<dbReference type="InterPro" id="IPR002048">
    <property type="entry name" value="EF_hand_dom"/>
</dbReference>
<feature type="domain" description="EF-hand" evidence="5">
    <location>
        <begin position="812"/>
        <end position="844"/>
    </location>
</feature>
<dbReference type="GO" id="GO:0005509">
    <property type="term" value="F:calcium ion binding"/>
    <property type="evidence" value="ECO:0007669"/>
    <property type="project" value="InterPro"/>
</dbReference>
<keyword evidence="2" id="KW-0433">Leucine-rich repeat</keyword>
<keyword evidence="7" id="KW-1185">Reference proteome</keyword>
<organism evidence="6 7">
    <name type="scientific">Chloropicon roscoffensis</name>
    <dbReference type="NCBI Taxonomy" id="1461544"/>
    <lineage>
        <taxon>Eukaryota</taxon>
        <taxon>Viridiplantae</taxon>
        <taxon>Chlorophyta</taxon>
        <taxon>Chloropicophyceae</taxon>
        <taxon>Chloropicales</taxon>
        <taxon>Chloropicaceae</taxon>
        <taxon>Chloropicon</taxon>
    </lineage>
</organism>
<protein>
    <submittedName>
        <fullName evidence="6">Leucine-rich repeat domain-containing protein</fullName>
    </submittedName>
</protein>
<dbReference type="InterPro" id="IPR002931">
    <property type="entry name" value="Transglutaminase-like"/>
</dbReference>
<dbReference type="PROSITE" id="PS50222">
    <property type="entry name" value="EF_HAND_2"/>
    <property type="match status" value="2"/>
</dbReference>
<dbReference type="SMART" id="SM00460">
    <property type="entry name" value="TGc"/>
    <property type="match status" value="1"/>
</dbReference>
<dbReference type="InterPro" id="IPR038765">
    <property type="entry name" value="Papain-like_cys_pep_sf"/>
</dbReference>
<evidence type="ECO:0000313" key="6">
    <source>
        <dbReference type="EMBL" id="WZN61197.1"/>
    </source>
</evidence>
<dbReference type="SMART" id="SM00365">
    <property type="entry name" value="LRR_SD22"/>
    <property type="match status" value="4"/>
</dbReference>
<dbReference type="CDD" id="cd00051">
    <property type="entry name" value="EFh"/>
    <property type="match status" value="1"/>
</dbReference>
<dbReference type="Proteomes" id="UP001472866">
    <property type="component" value="Chromosome 04"/>
</dbReference>
<dbReference type="InterPro" id="IPR003591">
    <property type="entry name" value="Leu-rich_rpt_typical-subtyp"/>
</dbReference>
<accession>A0AAX4P4F1</accession>
<dbReference type="Gene3D" id="3.10.620.30">
    <property type="match status" value="1"/>
</dbReference>
<dbReference type="Gene3D" id="1.10.238.10">
    <property type="entry name" value="EF-hand"/>
    <property type="match status" value="1"/>
</dbReference>
<keyword evidence="4" id="KW-0106">Calcium</keyword>
<dbReference type="AlphaFoldDB" id="A0AAX4P4F1"/>
<dbReference type="SMART" id="SM00054">
    <property type="entry name" value="EFh"/>
    <property type="match status" value="2"/>
</dbReference>
<dbReference type="EMBL" id="CP151504">
    <property type="protein sequence ID" value="WZN61197.1"/>
    <property type="molecule type" value="Genomic_DNA"/>
</dbReference>
<dbReference type="GO" id="GO:0005930">
    <property type="term" value="C:axoneme"/>
    <property type="evidence" value="ECO:0007669"/>
    <property type="project" value="UniProtKB-SubCell"/>
</dbReference>
<dbReference type="PRINTS" id="PR00019">
    <property type="entry name" value="LEURICHRPT"/>
</dbReference>
<dbReference type="PANTHER" id="PTHR45973:SF35">
    <property type="entry name" value="LEUCINE-RICH REPEAT-CONTAINING PROTEIN 43"/>
    <property type="match status" value="1"/>
</dbReference>
<evidence type="ECO:0000256" key="1">
    <source>
        <dbReference type="ARBA" id="ARBA00004430"/>
    </source>
</evidence>
<dbReference type="InterPro" id="IPR025875">
    <property type="entry name" value="Leu-rich_rpt_4"/>
</dbReference>
<keyword evidence="3" id="KW-0677">Repeat</keyword>
<evidence type="ECO:0000256" key="3">
    <source>
        <dbReference type="ARBA" id="ARBA00022737"/>
    </source>
</evidence>
<dbReference type="PROSITE" id="PS00018">
    <property type="entry name" value="EF_HAND_1"/>
    <property type="match status" value="2"/>
</dbReference>
<sequence length="844" mass="92410">MTQEEDRRGESPEEAVTRGLCDIGRTADGLKQSFLTLDVRGFGLNTVTPVSKYQHLQRLKLARNRLTTLKGLGSLTNVVYVDASENELTDLLDTSPALHNVSEANFRLNSIREIKTPLVSYQCLKVLNLDQNGLTSLEGLGALAKLQVLTASGNNLESCGGLDSLSQLRVLDLSNNKIAGVAELSGLANLEILRLAQNVVESLTSADRLESLTVLDISDNRLRALEDFCSLSALHRLRDLRMEGNPCCLAMHSRLHVVKILTQLSVLDSAAVAAAEKIEAQNLHGADIDDLAAIRAEHFPSGELDDGGNAAPPVSAQLKAFEGILDAREYFGAFDERCREAVGEVMGEAGGSVTADELCQALMEASSSAMECCRALYLWTLEAVREPSGKDGSMDTAAPLFKDPRLESLGDFKGTWAERVSQLFVALARGCDLLAELIIGYGRSPDDASVTVEVPNHCWAAVCVEGRWCLLDCTWKSFCAPPFAFFMQHFPLQRRWQLLPELKTKDDFWEMPRYSADFALLGLEIDGPIQSSVSLEVGSVPYSFTLDVPRGLIVRTELCDEEGKEVFWRSGASTSFHNVVGVQEGMCKTRIYTSPPHAGDFLLLVFVTSQQEKEQGKDPQSALSVKVSCLDTSQDGGDLLTYPLPNATELFFSNLCSLASPLDEPMLAHRETDFACSVPGADRAWLESKGKEVCELEPSDSDAGFIGNFIPAEGGSLSLLAAFPGDVKPRELLVFYPLSLTAIMVTEVRRPEVEDVSEETEEASALRQTFGRVDKNGDGRVNKADLLLAMKRLPDLAKTLRMNKSAVREGDGSMQEFERAFERLDRDQSGDLDWKEFSAVLVQE</sequence>
<evidence type="ECO:0000256" key="2">
    <source>
        <dbReference type="ARBA" id="ARBA00022614"/>
    </source>
</evidence>
<dbReference type="InterPro" id="IPR032675">
    <property type="entry name" value="LRR_dom_sf"/>
</dbReference>
<dbReference type="InterPro" id="IPR001611">
    <property type="entry name" value="Leu-rich_rpt"/>
</dbReference>
<gene>
    <name evidence="6" type="ORF">HKI87_04g27310</name>
</gene>
<dbReference type="SMART" id="SM00369">
    <property type="entry name" value="LRR_TYP"/>
    <property type="match status" value="4"/>
</dbReference>
<dbReference type="SUPFAM" id="SSF47473">
    <property type="entry name" value="EF-hand"/>
    <property type="match status" value="1"/>
</dbReference>
<comment type="subcellular location">
    <subcellularLocation>
        <location evidence="1">Cytoplasm</location>
        <location evidence="1">Cytoskeleton</location>
        <location evidence="1">Cilium axoneme</location>
    </subcellularLocation>
</comment>